<dbReference type="RefSeq" id="WP_255226373.1">
    <property type="nucleotide sequence ID" value="NZ_JAJEKE010000002.1"/>
</dbReference>
<dbReference type="SMART" id="SM01008">
    <property type="entry name" value="Ald_Xan_dh_C"/>
    <property type="match status" value="1"/>
</dbReference>
<reference evidence="4 5" key="1">
    <citation type="submission" date="2021-10" db="EMBL/GenBank/DDBJ databases">
        <title>Lutispora strain m25 sp. nov., a thermophilic, non-spore-forming bacterium isolated from a lab-scale methanogenic bioreactor digesting anaerobic sludge.</title>
        <authorList>
            <person name="El Houari A."/>
            <person name="Mcdonald J."/>
        </authorList>
    </citation>
    <scope>NUCLEOTIDE SEQUENCE [LARGE SCALE GENOMIC DNA]</scope>
    <source>
        <strain evidence="5">m25</strain>
    </source>
</reference>
<evidence type="ECO:0000259" key="3">
    <source>
        <dbReference type="SMART" id="SM01008"/>
    </source>
</evidence>
<dbReference type="Gene3D" id="3.90.1170.50">
    <property type="entry name" value="Aldehyde oxidase/xanthine dehydrogenase, a/b hammerhead"/>
    <property type="match status" value="1"/>
</dbReference>
<dbReference type="Pfam" id="PF01315">
    <property type="entry name" value="Ald_Xan_dh_C"/>
    <property type="match status" value="1"/>
</dbReference>
<feature type="domain" description="Aldehyde oxidase/xanthine dehydrogenase a/b hammerhead" evidence="3">
    <location>
        <begin position="21"/>
        <end position="133"/>
    </location>
</feature>
<dbReference type="InterPro" id="IPR037165">
    <property type="entry name" value="AldOxase/xan_DH_Mopterin-bd_sf"/>
</dbReference>
<keyword evidence="2" id="KW-0560">Oxidoreductase</keyword>
<dbReference type="InterPro" id="IPR046867">
    <property type="entry name" value="AldOxase/xan_DH_MoCoBD2"/>
</dbReference>
<dbReference type="PANTHER" id="PTHR11908">
    <property type="entry name" value="XANTHINE DEHYDROGENASE"/>
    <property type="match status" value="1"/>
</dbReference>
<comment type="caution">
    <text evidence="4">The sequence shown here is derived from an EMBL/GenBank/DDBJ whole genome shotgun (WGS) entry which is preliminary data.</text>
</comment>
<dbReference type="SUPFAM" id="SSF56003">
    <property type="entry name" value="Molybdenum cofactor-binding domain"/>
    <property type="match status" value="1"/>
</dbReference>
<keyword evidence="5" id="KW-1185">Reference proteome</keyword>
<dbReference type="InterPro" id="IPR016208">
    <property type="entry name" value="Ald_Oxase/xanthine_DH-like"/>
</dbReference>
<keyword evidence="1" id="KW-0500">Molybdenum</keyword>
<dbReference type="Pfam" id="PF20256">
    <property type="entry name" value="MoCoBD_2"/>
    <property type="match status" value="1"/>
</dbReference>
<dbReference type="SUPFAM" id="SSF54665">
    <property type="entry name" value="CO dehydrogenase molybdoprotein N-domain-like"/>
    <property type="match status" value="1"/>
</dbReference>
<name>A0ABT1NFB2_9FIRM</name>
<organism evidence="4 5">
    <name type="scientific">Lutispora saccharofermentans</name>
    <dbReference type="NCBI Taxonomy" id="3024236"/>
    <lineage>
        <taxon>Bacteria</taxon>
        <taxon>Bacillati</taxon>
        <taxon>Bacillota</taxon>
        <taxon>Clostridia</taxon>
        <taxon>Lutisporales</taxon>
        <taxon>Lutisporaceae</taxon>
        <taxon>Lutispora</taxon>
    </lineage>
</organism>
<dbReference type="InterPro" id="IPR036856">
    <property type="entry name" value="Ald_Oxase/Xan_DH_a/b_sf"/>
</dbReference>
<gene>
    <name evidence="4" type="ORF">LJD61_04770</name>
</gene>
<dbReference type="EMBL" id="JAJEKE010000002">
    <property type="protein sequence ID" value="MCQ1528858.1"/>
    <property type="molecule type" value="Genomic_DNA"/>
</dbReference>
<evidence type="ECO:0000256" key="1">
    <source>
        <dbReference type="ARBA" id="ARBA00022505"/>
    </source>
</evidence>
<dbReference type="Gene3D" id="3.30.365.10">
    <property type="entry name" value="Aldehyde oxidase/xanthine dehydrogenase, molybdopterin binding domain"/>
    <property type="match status" value="4"/>
</dbReference>
<evidence type="ECO:0000313" key="5">
    <source>
        <dbReference type="Proteomes" id="UP001651880"/>
    </source>
</evidence>
<dbReference type="Pfam" id="PF02738">
    <property type="entry name" value="MoCoBD_1"/>
    <property type="match status" value="1"/>
</dbReference>
<evidence type="ECO:0000313" key="4">
    <source>
        <dbReference type="EMBL" id="MCQ1528858.1"/>
    </source>
</evidence>
<dbReference type="PANTHER" id="PTHR11908:SF132">
    <property type="entry name" value="ALDEHYDE OXIDASE 1-RELATED"/>
    <property type="match status" value="1"/>
</dbReference>
<evidence type="ECO:0000256" key="2">
    <source>
        <dbReference type="ARBA" id="ARBA00023002"/>
    </source>
</evidence>
<protein>
    <submittedName>
        <fullName evidence="4">Molybdopterin-dependent oxidoreductase</fullName>
    </submittedName>
</protein>
<sequence length="754" mass="82238">MDDFKVVGKSHPRLESAAKVTGQAKYVDDYVLPHMVYGMILRSPYAHARVKSIDKTRAEKVPGVLKVLLPEDMPDKLFNCSGNPPSPLLIEDERILTDHPLYMGDRIAAVAAVTKEACREALDELIIEYEELPALFDVDDALKEDAPLLHPEISGSNVVKKIEAEQGDVDKGFEESDYVFEDTYYTPMIQNVSMEPNSCICDYTFEGKLNIISTSQTPFQERRVLAKLMGMAENDVRITKPMMGGGFGERQQLHNQHVGAILSKSVGRPVKIINTREEQMYASVVRHSARITLKIGVSKDGYIKALKAKAYYNTGAYTTHGPTVVAAGSRKVNYRIPNYLFEGYCVYTNSPVSGAVRGYGNPQMTFAREVMLNTIAKKLNMDPIEFKMKNHVRVGDKLPAASAPLLSCAVEECLNKGEEIRRRIDEEEARNSSNNDTDIKEAWGTAFCCHTSGPSSKEGMSSSVVLINDDGTANLLMGSADIGQGSETILGQIAAEGLGIDLKDITITAADTKFTPYDTGTFASSQTYVGGNAVFLAVKDARERIMKALARIYETVGDDIVFENGRFVVKSPDKNCELTFKEAVSKVTFGQKGVIITGSSSYKAEEAPPPFAICWAKVAVDMITGSVQLKHIIEAVDVGKAINPEFVEGQVQGGVSMGIGYAMMEQIEIDKKTKKVLSSDLINYEVPLTLDMPEIHVYIADGYEPTGPFGAKSVGELATVPVAAAIAIAISNAAGEEIKKIPITHSYIAKGLRA</sequence>
<proteinExistence type="predicted"/>
<dbReference type="InterPro" id="IPR000674">
    <property type="entry name" value="Ald_Oxase/Xan_DH_a/b"/>
</dbReference>
<accession>A0ABT1NFB2</accession>
<dbReference type="Proteomes" id="UP001651880">
    <property type="component" value="Unassembled WGS sequence"/>
</dbReference>
<dbReference type="InterPro" id="IPR008274">
    <property type="entry name" value="AldOxase/xan_DH_MoCoBD1"/>
</dbReference>